<name>A0A836FSC6_9HYME</name>
<dbReference type="PANTHER" id="PTHR43690:SF18">
    <property type="entry name" value="INSULIN-DEGRADING ENZYME-RELATED"/>
    <property type="match status" value="1"/>
</dbReference>
<reference evidence="4 5" key="1">
    <citation type="submission" date="2020-02" db="EMBL/GenBank/DDBJ databases">
        <title>Relaxed selection underlies rapid genomic changes in the transitions from sociality to social parasitism in ants.</title>
        <authorList>
            <person name="Bi X."/>
        </authorList>
    </citation>
    <scope>NUCLEOTIDE SEQUENCE [LARGE SCALE GENOMIC DNA]</scope>
    <source>
        <strain evidence="4">BGI-DK2014b</strain>
        <tissue evidence="4">Whole body</tissue>
    </source>
</reference>
<dbReference type="InterPro" id="IPR032632">
    <property type="entry name" value="Peptidase_M16_M"/>
</dbReference>
<feature type="domain" description="Peptidase M16 middle/third" evidence="2">
    <location>
        <begin position="75"/>
        <end position="177"/>
    </location>
</feature>
<feature type="non-terminal residue" evidence="4">
    <location>
        <position position="1"/>
    </location>
</feature>
<dbReference type="Gene3D" id="3.30.830.10">
    <property type="entry name" value="Metalloenzyme, LuxS/M16 peptidase-like"/>
    <property type="match status" value="1"/>
</dbReference>
<dbReference type="InterPro" id="IPR050626">
    <property type="entry name" value="Peptidase_M16"/>
</dbReference>
<evidence type="ECO:0000259" key="3">
    <source>
        <dbReference type="Pfam" id="PF18701"/>
    </source>
</evidence>
<feature type="domain" description="DUF5641" evidence="3">
    <location>
        <begin position="226"/>
        <end position="301"/>
    </location>
</feature>
<organism evidence="4 5">
    <name type="scientific">Acromyrmex heyeri</name>
    <dbReference type="NCBI Taxonomy" id="230685"/>
    <lineage>
        <taxon>Eukaryota</taxon>
        <taxon>Metazoa</taxon>
        <taxon>Ecdysozoa</taxon>
        <taxon>Arthropoda</taxon>
        <taxon>Hexapoda</taxon>
        <taxon>Insecta</taxon>
        <taxon>Pterygota</taxon>
        <taxon>Neoptera</taxon>
        <taxon>Endopterygota</taxon>
        <taxon>Hymenoptera</taxon>
        <taxon>Apocrita</taxon>
        <taxon>Aculeata</taxon>
        <taxon>Formicoidea</taxon>
        <taxon>Formicidae</taxon>
        <taxon>Myrmicinae</taxon>
        <taxon>Acromyrmex</taxon>
    </lineage>
</organism>
<keyword evidence="5" id="KW-1185">Reference proteome</keyword>
<sequence>YLQNFNEFVSLYDGTTDSGTECEYRFYFDISVKQLEPALDHFVQFFIDHPPLIMKDAITREREVIEHVARWCYPLTGKHNYFEYNPEAIQECLNFLTPETMNIMNFDDDLDLGTTYFKTYYSITALPKERIEYWKSIESLPDFNLSLVNAFLMDNISLIPVSAEISSVKVHDDHILEICFALLDIHCNVLKYLLIDELYQQFVSRRGLSTCMYSKSVLDLNENRLSRWQMVQHITESFFGDLDPLQQRSKWRVVQRLTKVGQIVLVRNFLTSPNQWELGRITACRPGDDDLTCVVTVKSRSFRVQAINCETLCSTRRSISKSLKIPSRA</sequence>
<dbReference type="EMBL" id="JAANIB010005888">
    <property type="protein sequence ID" value="KAG5330754.1"/>
    <property type="molecule type" value="Genomic_DNA"/>
</dbReference>
<proteinExistence type="predicted"/>
<accession>A0A836FSC6</accession>
<evidence type="ECO:0000256" key="1">
    <source>
        <dbReference type="ARBA" id="ARBA00022723"/>
    </source>
</evidence>
<dbReference type="GO" id="GO:0046872">
    <property type="term" value="F:metal ion binding"/>
    <property type="evidence" value="ECO:0007669"/>
    <property type="project" value="UniProtKB-KW"/>
</dbReference>
<dbReference type="InterPro" id="IPR040676">
    <property type="entry name" value="DUF5641"/>
</dbReference>
<keyword evidence="1" id="KW-0479">Metal-binding</keyword>
<dbReference type="SUPFAM" id="SSF63411">
    <property type="entry name" value="LuxS/MPP-like metallohydrolase"/>
    <property type="match status" value="1"/>
</dbReference>
<dbReference type="Pfam" id="PF18701">
    <property type="entry name" value="DUF5641"/>
    <property type="match status" value="1"/>
</dbReference>
<dbReference type="AlphaFoldDB" id="A0A836FSC6"/>
<feature type="non-terminal residue" evidence="4">
    <location>
        <position position="329"/>
    </location>
</feature>
<dbReference type="PANTHER" id="PTHR43690">
    <property type="entry name" value="NARDILYSIN"/>
    <property type="match status" value="1"/>
</dbReference>
<comment type="caution">
    <text evidence="4">The sequence shown here is derived from an EMBL/GenBank/DDBJ whole genome shotgun (WGS) entry which is preliminary data.</text>
</comment>
<evidence type="ECO:0000313" key="4">
    <source>
        <dbReference type="EMBL" id="KAG5330754.1"/>
    </source>
</evidence>
<evidence type="ECO:0000313" key="5">
    <source>
        <dbReference type="Proteomes" id="UP000670152"/>
    </source>
</evidence>
<dbReference type="Pfam" id="PF16187">
    <property type="entry name" value="Peptidase_M16_M"/>
    <property type="match status" value="1"/>
</dbReference>
<protein>
    <submittedName>
        <fullName evidence="4">NRDC protein</fullName>
    </submittedName>
</protein>
<gene>
    <name evidence="4" type="primary">Nrdc_4</name>
    <name evidence="4" type="ORF">G6Z77_0015077</name>
</gene>
<dbReference type="OrthoDB" id="952271at2759"/>
<dbReference type="InterPro" id="IPR011249">
    <property type="entry name" value="Metalloenz_LuxS/M16"/>
</dbReference>
<dbReference type="Proteomes" id="UP000670152">
    <property type="component" value="Unassembled WGS sequence"/>
</dbReference>
<evidence type="ECO:0000259" key="2">
    <source>
        <dbReference type="Pfam" id="PF16187"/>
    </source>
</evidence>